<name>Q02BB6_SOLUE</name>
<accession>Q02BB6</accession>
<dbReference type="STRING" id="234267.Acid_0649"/>
<organism evidence="2">
    <name type="scientific">Solibacter usitatus (strain Ellin6076)</name>
    <dbReference type="NCBI Taxonomy" id="234267"/>
    <lineage>
        <taxon>Bacteria</taxon>
        <taxon>Pseudomonadati</taxon>
        <taxon>Acidobacteriota</taxon>
        <taxon>Terriglobia</taxon>
        <taxon>Bryobacterales</taxon>
        <taxon>Solibacteraceae</taxon>
        <taxon>Candidatus Solibacter</taxon>
    </lineage>
</organism>
<reference evidence="2" key="1">
    <citation type="submission" date="2006-10" db="EMBL/GenBank/DDBJ databases">
        <title>Complete sequence of Solibacter usitatus Ellin6076.</title>
        <authorList>
            <consortium name="US DOE Joint Genome Institute"/>
            <person name="Copeland A."/>
            <person name="Lucas S."/>
            <person name="Lapidus A."/>
            <person name="Barry K."/>
            <person name="Detter J.C."/>
            <person name="Glavina del Rio T."/>
            <person name="Hammon N."/>
            <person name="Israni S."/>
            <person name="Dalin E."/>
            <person name="Tice H."/>
            <person name="Pitluck S."/>
            <person name="Thompson L.S."/>
            <person name="Brettin T."/>
            <person name="Bruce D."/>
            <person name="Han C."/>
            <person name="Tapia R."/>
            <person name="Gilna P."/>
            <person name="Schmutz J."/>
            <person name="Larimer F."/>
            <person name="Land M."/>
            <person name="Hauser L."/>
            <person name="Kyrpides N."/>
            <person name="Mikhailova N."/>
            <person name="Janssen P.H."/>
            <person name="Kuske C.R."/>
            <person name="Richardson P."/>
        </authorList>
    </citation>
    <scope>NUCLEOTIDE SEQUENCE</scope>
    <source>
        <strain evidence="2">Ellin6076</strain>
    </source>
</reference>
<sequence length="192" mass="21987">MAGPLWESSPPMDPPESPKGHHPEKREPRRKRPACRPRTRCCLLKGCEQRYPPRQARQRYCSQGCRAAARKWSRRKAQERYRETAAGQQKRNGQSRRYRERVKSRKPPEPAAVNDPARVITTEHFFQSLLRPARLLRALRTRAAKSFAALLFARLPACARACPGAGTALETGARFNPEILIHKRCVPYIQPV</sequence>
<feature type="compositionally biased region" description="Basic and acidic residues" evidence="1">
    <location>
        <begin position="16"/>
        <end position="27"/>
    </location>
</feature>
<feature type="region of interest" description="Disordered" evidence="1">
    <location>
        <begin position="1"/>
        <end position="36"/>
    </location>
</feature>
<feature type="compositionally biased region" description="Basic residues" evidence="1">
    <location>
        <begin position="93"/>
        <end position="105"/>
    </location>
</feature>
<dbReference type="EMBL" id="CP000473">
    <property type="protein sequence ID" value="ABJ81650.1"/>
    <property type="molecule type" value="Genomic_DNA"/>
</dbReference>
<proteinExistence type="predicted"/>
<protein>
    <submittedName>
        <fullName evidence="2">Uncharacterized protein</fullName>
    </submittedName>
</protein>
<gene>
    <name evidence="2" type="ordered locus">Acid_0649</name>
</gene>
<dbReference type="AlphaFoldDB" id="Q02BB6"/>
<feature type="region of interest" description="Disordered" evidence="1">
    <location>
        <begin position="72"/>
        <end position="113"/>
    </location>
</feature>
<dbReference type="HOGENOM" id="CLU_1414346_0_0_0"/>
<evidence type="ECO:0000256" key="1">
    <source>
        <dbReference type="SAM" id="MobiDB-lite"/>
    </source>
</evidence>
<dbReference type="InParanoid" id="Q02BB6"/>
<evidence type="ECO:0000313" key="2">
    <source>
        <dbReference type="EMBL" id="ABJ81650.1"/>
    </source>
</evidence>
<dbReference type="KEGG" id="sus:Acid_0649"/>